<comment type="caution">
    <text evidence="3">The sequence shown here is derived from an EMBL/GenBank/DDBJ whole genome shotgun (WGS) entry which is preliminary data.</text>
</comment>
<protein>
    <recommendedName>
        <fullName evidence="2">Cytidyltransferase-like domain-containing protein</fullName>
    </recommendedName>
</protein>
<accession>A0A3D8SB11</accession>
<dbReference type="InterPro" id="IPR004821">
    <property type="entry name" value="Cyt_trans-like"/>
</dbReference>
<name>A0A3D8SB11_9EURO</name>
<reference evidence="3 4" key="1">
    <citation type="journal article" date="2018" name="IMA Fungus">
        <title>IMA Genome-F 9: Draft genome sequence of Annulohypoxylon stygium, Aspergillus mulundensis, Berkeleyomyces basicola (syn. Thielaviopsis basicola), Ceratocystis smalleyi, two Cercospora beticola strains, Coleophoma cylindrospora, Fusarium fracticaudum, Phialophora cf. hyalina, and Morchella septimelata.</title>
        <authorList>
            <person name="Wingfield B.D."/>
            <person name="Bills G.F."/>
            <person name="Dong Y."/>
            <person name="Huang W."/>
            <person name="Nel W.J."/>
            <person name="Swalarsk-Parry B.S."/>
            <person name="Vaghefi N."/>
            <person name="Wilken P.M."/>
            <person name="An Z."/>
            <person name="de Beer Z.W."/>
            <person name="De Vos L."/>
            <person name="Chen L."/>
            <person name="Duong T.A."/>
            <person name="Gao Y."/>
            <person name="Hammerbacher A."/>
            <person name="Kikkert J.R."/>
            <person name="Li Y."/>
            <person name="Li H."/>
            <person name="Li K."/>
            <person name="Li Q."/>
            <person name="Liu X."/>
            <person name="Ma X."/>
            <person name="Naidoo K."/>
            <person name="Pethybridge S.J."/>
            <person name="Sun J."/>
            <person name="Steenkamp E.T."/>
            <person name="van der Nest M.A."/>
            <person name="van Wyk S."/>
            <person name="Wingfield M.J."/>
            <person name="Xiong C."/>
            <person name="Yue Q."/>
            <person name="Zhang X."/>
        </authorList>
    </citation>
    <scope>NUCLEOTIDE SEQUENCE [LARGE SCALE GENOMIC DNA]</scope>
    <source>
        <strain evidence="3 4">DSM 5745</strain>
    </source>
</reference>
<evidence type="ECO:0000256" key="1">
    <source>
        <dbReference type="SAM" id="MobiDB-lite"/>
    </source>
</evidence>
<sequence length="389" mass="44111">MARSLQDYIQIIRTDGKLFSNKSPHRPLELRQNTANRILLYPGSFNPPHRGHFALLQHVFENAPADLNLIAAIIWPLSDEGVADKKEDRMDEDAMILTREERVQLWVEHGLRDYMWVYEGSPFTSSIAQWASLKSQLANVLGSDGFELEFCCLLGPDLIDGFDAWYCRDILTSDAGREWEIVTSGGGIPTQLDGYNPWTSWERPETNIRRPAQNSGDGKRGGQARVTGLDVLQNRKPVFHAHIHTKAQRQQEDDRDQLDFDLEADQARFNRRAPGNRSVTCELGVGACYFRQENSLWAMVIPTASDSDVCNSIIIRAEAHQPKGTCNVHENRLVYDLICWVIGMSEHAQEKVTFYAEASQFGGAEGKRSTHSVWTLASRDIRDDDFFLD</sequence>
<dbReference type="AlphaFoldDB" id="A0A3D8SB11"/>
<evidence type="ECO:0000313" key="4">
    <source>
        <dbReference type="Proteomes" id="UP000256690"/>
    </source>
</evidence>
<dbReference type="OrthoDB" id="4260850at2759"/>
<keyword evidence="4" id="KW-1185">Reference proteome</keyword>
<organism evidence="3 4">
    <name type="scientific">Aspergillus mulundensis</name>
    <dbReference type="NCBI Taxonomy" id="1810919"/>
    <lineage>
        <taxon>Eukaryota</taxon>
        <taxon>Fungi</taxon>
        <taxon>Dikarya</taxon>
        <taxon>Ascomycota</taxon>
        <taxon>Pezizomycotina</taxon>
        <taxon>Eurotiomycetes</taxon>
        <taxon>Eurotiomycetidae</taxon>
        <taxon>Eurotiales</taxon>
        <taxon>Aspergillaceae</taxon>
        <taxon>Aspergillus</taxon>
        <taxon>Aspergillus subgen. Nidulantes</taxon>
    </lineage>
</organism>
<dbReference type="Gene3D" id="3.40.50.620">
    <property type="entry name" value="HUPs"/>
    <property type="match status" value="1"/>
</dbReference>
<dbReference type="GO" id="GO:0003824">
    <property type="term" value="F:catalytic activity"/>
    <property type="evidence" value="ECO:0007669"/>
    <property type="project" value="InterPro"/>
</dbReference>
<dbReference type="RefSeq" id="XP_026604887.1">
    <property type="nucleotide sequence ID" value="XM_026745891.1"/>
</dbReference>
<dbReference type="STRING" id="1810919.A0A3D8SB11"/>
<gene>
    <name evidence="3" type="ORF">DSM5745_03875</name>
</gene>
<dbReference type="Pfam" id="PF01467">
    <property type="entry name" value="CTP_transf_like"/>
    <property type="match status" value="1"/>
</dbReference>
<dbReference type="EMBL" id="PVWQ01000004">
    <property type="protein sequence ID" value="RDW83549.1"/>
    <property type="molecule type" value="Genomic_DNA"/>
</dbReference>
<evidence type="ECO:0000313" key="3">
    <source>
        <dbReference type="EMBL" id="RDW83549.1"/>
    </source>
</evidence>
<proteinExistence type="predicted"/>
<feature type="region of interest" description="Disordered" evidence="1">
    <location>
        <begin position="204"/>
        <end position="223"/>
    </location>
</feature>
<dbReference type="InterPro" id="IPR014729">
    <property type="entry name" value="Rossmann-like_a/b/a_fold"/>
</dbReference>
<dbReference type="Proteomes" id="UP000256690">
    <property type="component" value="Unassembled WGS sequence"/>
</dbReference>
<dbReference type="SUPFAM" id="SSF52374">
    <property type="entry name" value="Nucleotidylyl transferase"/>
    <property type="match status" value="1"/>
</dbReference>
<dbReference type="GeneID" id="38114245"/>
<feature type="domain" description="Cytidyltransferase-like" evidence="2">
    <location>
        <begin position="40"/>
        <end position="106"/>
    </location>
</feature>
<evidence type="ECO:0000259" key="2">
    <source>
        <dbReference type="Pfam" id="PF01467"/>
    </source>
</evidence>